<dbReference type="Gramene" id="evm.model.ctgX2.63">
    <property type="protein sequence ID" value="cds.evm.model.ctgX2.63"/>
    <property type="gene ID" value="evm.TU.ctgX2.63"/>
</dbReference>
<evidence type="ECO:0000313" key="1">
    <source>
        <dbReference type="EnsemblPlants" id="cds.evm.model.ctgX2.63"/>
    </source>
</evidence>
<protein>
    <submittedName>
        <fullName evidence="1">Uncharacterized protein</fullName>
    </submittedName>
</protein>
<dbReference type="AlphaFoldDB" id="A0A803QS01"/>
<dbReference type="EnsemblPlants" id="evm.model.ctgX2.63">
    <property type="protein sequence ID" value="cds.evm.model.ctgX2.63"/>
    <property type="gene ID" value="evm.TU.ctgX2.63"/>
</dbReference>
<reference evidence="1" key="1">
    <citation type="submission" date="2021-03" db="UniProtKB">
        <authorList>
            <consortium name="EnsemblPlants"/>
        </authorList>
    </citation>
    <scope>IDENTIFICATION</scope>
</reference>
<evidence type="ECO:0000313" key="2">
    <source>
        <dbReference type="Proteomes" id="UP000596661"/>
    </source>
</evidence>
<name>A0A803QS01_CANSA</name>
<dbReference type="Proteomes" id="UP000596661">
    <property type="component" value="Unassembled WGS sequence"/>
</dbReference>
<keyword evidence="2" id="KW-1185">Reference proteome</keyword>
<sequence>VLGPINEFGFRSRLEKALGPDWVSQVLVCSMFGSNFMFKFLVPSQGLGGDP</sequence>
<accession>A0A803QS01</accession>
<organism evidence="1 2">
    <name type="scientific">Cannabis sativa</name>
    <name type="common">Hemp</name>
    <name type="synonym">Marijuana</name>
    <dbReference type="NCBI Taxonomy" id="3483"/>
    <lineage>
        <taxon>Eukaryota</taxon>
        <taxon>Viridiplantae</taxon>
        <taxon>Streptophyta</taxon>
        <taxon>Embryophyta</taxon>
        <taxon>Tracheophyta</taxon>
        <taxon>Spermatophyta</taxon>
        <taxon>Magnoliopsida</taxon>
        <taxon>eudicotyledons</taxon>
        <taxon>Gunneridae</taxon>
        <taxon>Pentapetalae</taxon>
        <taxon>rosids</taxon>
        <taxon>fabids</taxon>
        <taxon>Rosales</taxon>
        <taxon>Cannabaceae</taxon>
        <taxon>Cannabis</taxon>
    </lineage>
</organism>
<proteinExistence type="predicted"/>